<organism evidence="3">
    <name type="scientific">freshwater metagenome</name>
    <dbReference type="NCBI Taxonomy" id="449393"/>
    <lineage>
        <taxon>unclassified sequences</taxon>
        <taxon>metagenomes</taxon>
        <taxon>ecological metagenomes</taxon>
    </lineage>
</organism>
<dbReference type="NCBIfam" id="TIGR01552">
    <property type="entry name" value="phd_fam"/>
    <property type="match status" value="1"/>
</dbReference>
<gene>
    <name evidence="3" type="ORF">UFOPK3992_01697</name>
</gene>
<reference evidence="3" key="1">
    <citation type="submission" date="2020-05" db="EMBL/GenBank/DDBJ databases">
        <authorList>
            <person name="Chiriac C."/>
            <person name="Salcher M."/>
            <person name="Ghai R."/>
            <person name="Kavagutti S V."/>
        </authorList>
    </citation>
    <scope>NUCLEOTIDE SEQUENCE</scope>
</reference>
<dbReference type="Gene3D" id="3.40.1620.10">
    <property type="entry name" value="YefM-like domain"/>
    <property type="match status" value="1"/>
</dbReference>
<dbReference type="GO" id="GO:0097351">
    <property type="term" value="F:toxin sequestering activity"/>
    <property type="evidence" value="ECO:0007669"/>
    <property type="project" value="TreeGrafter"/>
</dbReference>
<accession>A0A6J7QUV1</accession>
<dbReference type="PANTHER" id="PTHR35377">
    <property type="entry name" value="ANTITOXIN VAPB49-RELATED-RELATED"/>
    <property type="match status" value="1"/>
</dbReference>
<dbReference type="InterPro" id="IPR006442">
    <property type="entry name" value="Antitoxin_Phd/YefM"/>
</dbReference>
<sequence>MSTVGVRELRQNASEILRAVEAGESATVTVAGRPVAQIVPISPERWTTWERIRQVFDSPTDSDWDAERREFGASGIDDPWAR</sequence>
<comment type="similarity">
    <text evidence="1">Belongs to the phD/YefM antitoxin family.</text>
</comment>
<protein>
    <submittedName>
        <fullName evidence="3">Unannotated protein</fullName>
    </submittedName>
</protein>
<dbReference type="Pfam" id="PF02604">
    <property type="entry name" value="PhdYeFM_antitox"/>
    <property type="match status" value="1"/>
</dbReference>
<feature type="region of interest" description="Disordered" evidence="2">
    <location>
        <begin position="59"/>
        <end position="82"/>
    </location>
</feature>
<dbReference type="InterPro" id="IPR036165">
    <property type="entry name" value="YefM-like_sf"/>
</dbReference>
<dbReference type="PANTHER" id="PTHR35377:SF5">
    <property type="entry name" value="ANTITOXIN VAPB46"/>
    <property type="match status" value="1"/>
</dbReference>
<evidence type="ECO:0000256" key="2">
    <source>
        <dbReference type="SAM" id="MobiDB-lite"/>
    </source>
</evidence>
<dbReference type="InterPro" id="IPR051416">
    <property type="entry name" value="phD-YefM_TA_antitoxins"/>
</dbReference>
<proteinExistence type="inferred from homology"/>
<dbReference type="AlphaFoldDB" id="A0A6J7QUV1"/>
<evidence type="ECO:0000256" key="1">
    <source>
        <dbReference type="ARBA" id="ARBA00009981"/>
    </source>
</evidence>
<dbReference type="EMBL" id="CAFBOZ010000285">
    <property type="protein sequence ID" value="CAB5020735.1"/>
    <property type="molecule type" value="Genomic_DNA"/>
</dbReference>
<dbReference type="SUPFAM" id="SSF143120">
    <property type="entry name" value="YefM-like"/>
    <property type="match status" value="1"/>
</dbReference>
<name>A0A6J7QUV1_9ZZZZ</name>
<evidence type="ECO:0000313" key="3">
    <source>
        <dbReference type="EMBL" id="CAB5020735.1"/>
    </source>
</evidence>